<dbReference type="CDD" id="cd06261">
    <property type="entry name" value="TM_PBP2"/>
    <property type="match status" value="1"/>
</dbReference>
<keyword evidence="3 8" id="KW-0813">Transport</keyword>
<sequence>MAATTSRDGTYLLLVPAAAMFFLFMILPLLVLFVIGFNPPERGLLAVQPQLSLENLVRFFTNPLFYGSLLTSLQLSAITVVFDVLLGFPLAYIMARTSSPRVFTGLSILVLASMQLDMTIRLYGMIVIFGNNNGLINQLLVSLGLPKLQLIYNRTGIALGLVQATLPFMVFSLISILRNLDRSYEQAARSLGASRWRAFFDITLPLATPAVISGAVIVFSLSISSYIVPILLGSSRVSTISMHLYQQVSEMGFWQFGSALGLIMLAVSLGAILVSFSLSQRYAGSRF</sequence>
<keyword evidence="11" id="KW-1185">Reference proteome</keyword>
<evidence type="ECO:0000256" key="1">
    <source>
        <dbReference type="ARBA" id="ARBA00004651"/>
    </source>
</evidence>
<comment type="subcellular location">
    <subcellularLocation>
        <location evidence="1 8">Cell membrane</location>
        <topology evidence="1 8">Multi-pass membrane protein</topology>
    </subcellularLocation>
</comment>
<dbReference type="Pfam" id="PF00528">
    <property type="entry name" value="BPD_transp_1"/>
    <property type="match status" value="1"/>
</dbReference>
<dbReference type="RefSeq" id="WP_183858277.1">
    <property type="nucleotide sequence ID" value="NZ_JACHOO010000010.1"/>
</dbReference>
<dbReference type="Proteomes" id="UP000523821">
    <property type="component" value="Unassembled WGS sequence"/>
</dbReference>
<protein>
    <submittedName>
        <fullName evidence="10">Putative spermidine/putrescine transport system permease protein</fullName>
    </submittedName>
</protein>
<dbReference type="InterPro" id="IPR035906">
    <property type="entry name" value="MetI-like_sf"/>
</dbReference>
<feature type="transmembrane region" description="Helical" evidence="8">
    <location>
        <begin position="198"/>
        <end position="231"/>
    </location>
</feature>
<dbReference type="Gene3D" id="1.10.3720.10">
    <property type="entry name" value="MetI-like"/>
    <property type="match status" value="1"/>
</dbReference>
<feature type="transmembrane region" description="Helical" evidence="8">
    <location>
        <begin position="106"/>
        <end position="130"/>
    </location>
</feature>
<name>A0A7W9L3S3_9HYPH</name>
<evidence type="ECO:0000256" key="3">
    <source>
        <dbReference type="ARBA" id="ARBA00022448"/>
    </source>
</evidence>
<evidence type="ECO:0000256" key="8">
    <source>
        <dbReference type="RuleBase" id="RU363032"/>
    </source>
</evidence>
<evidence type="ECO:0000256" key="6">
    <source>
        <dbReference type="ARBA" id="ARBA00022989"/>
    </source>
</evidence>
<comment type="similarity">
    <text evidence="2">Belongs to the binding-protein-dependent transport system permease family. CysTW subfamily.</text>
</comment>
<feature type="transmembrane region" description="Helical" evidence="8">
    <location>
        <begin position="251"/>
        <end position="278"/>
    </location>
</feature>
<feature type="transmembrane region" description="Helical" evidence="8">
    <location>
        <begin position="12"/>
        <end position="35"/>
    </location>
</feature>
<dbReference type="InterPro" id="IPR000515">
    <property type="entry name" value="MetI-like"/>
</dbReference>
<evidence type="ECO:0000256" key="5">
    <source>
        <dbReference type="ARBA" id="ARBA00022692"/>
    </source>
</evidence>
<evidence type="ECO:0000256" key="2">
    <source>
        <dbReference type="ARBA" id="ARBA00007069"/>
    </source>
</evidence>
<feature type="transmembrane region" description="Helical" evidence="8">
    <location>
        <begin position="73"/>
        <end position="94"/>
    </location>
</feature>
<evidence type="ECO:0000256" key="7">
    <source>
        <dbReference type="ARBA" id="ARBA00023136"/>
    </source>
</evidence>
<gene>
    <name evidence="10" type="ORF">GGQ63_003943</name>
</gene>
<evidence type="ECO:0000256" key="4">
    <source>
        <dbReference type="ARBA" id="ARBA00022475"/>
    </source>
</evidence>
<dbReference type="PROSITE" id="PS50928">
    <property type="entry name" value="ABC_TM1"/>
    <property type="match status" value="1"/>
</dbReference>
<dbReference type="GO" id="GO:0005886">
    <property type="term" value="C:plasma membrane"/>
    <property type="evidence" value="ECO:0007669"/>
    <property type="project" value="UniProtKB-SubCell"/>
</dbReference>
<dbReference type="EMBL" id="JACHOO010000010">
    <property type="protein sequence ID" value="MBB5754851.1"/>
    <property type="molecule type" value="Genomic_DNA"/>
</dbReference>
<evidence type="ECO:0000313" key="11">
    <source>
        <dbReference type="Proteomes" id="UP000523821"/>
    </source>
</evidence>
<comment type="caution">
    <text evidence="10">The sequence shown here is derived from an EMBL/GenBank/DDBJ whole genome shotgun (WGS) entry which is preliminary data.</text>
</comment>
<proteinExistence type="inferred from homology"/>
<feature type="transmembrane region" description="Helical" evidence="8">
    <location>
        <begin position="150"/>
        <end position="177"/>
    </location>
</feature>
<evidence type="ECO:0000313" key="10">
    <source>
        <dbReference type="EMBL" id="MBB5754851.1"/>
    </source>
</evidence>
<reference evidence="10 11" key="1">
    <citation type="submission" date="2020-08" db="EMBL/GenBank/DDBJ databases">
        <title>Genomic Encyclopedia of Type Strains, Phase IV (KMG-IV): sequencing the most valuable type-strain genomes for metagenomic binning, comparative biology and taxonomic classification.</title>
        <authorList>
            <person name="Goeker M."/>
        </authorList>
    </citation>
    <scope>NUCLEOTIDE SEQUENCE [LARGE SCALE GENOMIC DNA]</scope>
    <source>
        <strain evidence="10 11">DSM 16268</strain>
    </source>
</reference>
<feature type="domain" description="ABC transmembrane type-1" evidence="9">
    <location>
        <begin position="69"/>
        <end position="275"/>
    </location>
</feature>
<keyword evidence="5 8" id="KW-0812">Transmembrane</keyword>
<keyword evidence="4" id="KW-1003">Cell membrane</keyword>
<keyword evidence="6 8" id="KW-1133">Transmembrane helix</keyword>
<dbReference type="SUPFAM" id="SSF161098">
    <property type="entry name" value="MetI-like"/>
    <property type="match status" value="1"/>
</dbReference>
<accession>A0A7W9L3S3</accession>
<organism evidence="10 11">
    <name type="scientific">Prosthecomicrobium pneumaticum</name>
    <dbReference type="NCBI Taxonomy" id="81895"/>
    <lineage>
        <taxon>Bacteria</taxon>
        <taxon>Pseudomonadati</taxon>
        <taxon>Pseudomonadota</taxon>
        <taxon>Alphaproteobacteria</taxon>
        <taxon>Hyphomicrobiales</taxon>
        <taxon>Kaistiaceae</taxon>
        <taxon>Prosthecomicrobium</taxon>
    </lineage>
</organism>
<evidence type="ECO:0000259" key="9">
    <source>
        <dbReference type="PROSITE" id="PS50928"/>
    </source>
</evidence>
<dbReference type="PANTHER" id="PTHR42929:SF5">
    <property type="entry name" value="ABC TRANSPORTER PERMEASE PROTEIN"/>
    <property type="match status" value="1"/>
</dbReference>
<keyword evidence="7 8" id="KW-0472">Membrane</keyword>
<dbReference type="PANTHER" id="PTHR42929">
    <property type="entry name" value="INNER MEMBRANE ABC TRANSPORTER PERMEASE PROTEIN YDCU-RELATED-RELATED"/>
    <property type="match status" value="1"/>
</dbReference>
<dbReference type="AlphaFoldDB" id="A0A7W9L3S3"/>
<dbReference type="GO" id="GO:0055085">
    <property type="term" value="P:transmembrane transport"/>
    <property type="evidence" value="ECO:0007669"/>
    <property type="project" value="InterPro"/>
</dbReference>